<dbReference type="EMBL" id="MK072137">
    <property type="protein sequence ID" value="AYV79227.1"/>
    <property type="molecule type" value="Genomic_DNA"/>
</dbReference>
<organism evidence="2">
    <name type="scientific">Faunusvirus sp</name>
    <dbReference type="NCBI Taxonomy" id="2487766"/>
    <lineage>
        <taxon>Viruses</taxon>
        <taxon>Varidnaviria</taxon>
        <taxon>Bamfordvirae</taxon>
        <taxon>Nucleocytoviricota</taxon>
        <taxon>Megaviricetes</taxon>
        <taxon>Imitervirales</taxon>
        <taxon>Mimiviridae</taxon>
    </lineage>
</organism>
<evidence type="ECO:0000313" key="2">
    <source>
        <dbReference type="EMBL" id="AYV79227.1"/>
    </source>
</evidence>
<sequence>MNTQYIIDVLQKVINSTEMILNNEYVVAVLAVVLILYGSLIAPKLPASITHRLDNNCVRFAVFFAIALLASKNAVIALVAALAVAVTLQTINYHRVVKTSVSVSTKPSTYGESSVVDATVVSPLLVAAPKQAVVDTAGNTVRDAAGKTVMAAPTVVQDQKGNIVRDSNGQPVVVAPTVAVDKNGDHAKDNSGVVIVAPPKVTVDETGNIAKDHGGNMVMSHGKVSVDNDNRIYIISGHHGAGESYGDMNAAPAKSDAGDMGEICDNKGGGCLQGYEDNIPASFA</sequence>
<keyword evidence="1" id="KW-0812">Transmembrane</keyword>
<protein>
    <submittedName>
        <fullName evidence="2">Uncharacterized protein</fullName>
    </submittedName>
</protein>
<keyword evidence="1" id="KW-0472">Membrane</keyword>
<name>A0A3G4ZWE8_9VIRU</name>
<proteinExistence type="predicted"/>
<reference evidence="2" key="1">
    <citation type="submission" date="2018-10" db="EMBL/GenBank/DDBJ databases">
        <title>Hidden diversity of soil giant viruses.</title>
        <authorList>
            <person name="Schulz F."/>
            <person name="Alteio L."/>
            <person name="Goudeau D."/>
            <person name="Ryan E.M."/>
            <person name="Malmstrom R.R."/>
            <person name="Blanchard J."/>
            <person name="Woyke T."/>
        </authorList>
    </citation>
    <scope>NUCLEOTIDE SEQUENCE</scope>
    <source>
        <strain evidence="2">FNV1</strain>
    </source>
</reference>
<feature type="transmembrane region" description="Helical" evidence="1">
    <location>
        <begin position="25"/>
        <end position="45"/>
    </location>
</feature>
<gene>
    <name evidence="2" type="ORF">Faunusvirus6_5</name>
</gene>
<feature type="transmembrane region" description="Helical" evidence="1">
    <location>
        <begin position="57"/>
        <end position="86"/>
    </location>
</feature>
<accession>A0A3G4ZWE8</accession>
<evidence type="ECO:0000256" key="1">
    <source>
        <dbReference type="SAM" id="Phobius"/>
    </source>
</evidence>
<keyword evidence="1" id="KW-1133">Transmembrane helix</keyword>